<evidence type="ECO:0000259" key="2">
    <source>
        <dbReference type="Pfam" id="PF07687"/>
    </source>
</evidence>
<evidence type="ECO:0000256" key="1">
    <source>
        <dbReference type="SAM" id="Coils"/>
    </source>
</evidence>
<feature type="domain" description="HD" evidence="3">
    <location>
        <begin position="21"/>
        <end position="169"/>
    </location>
</feature>
<dbReference type="Gene3D" id="3.40.630.10">
    <property type="entry name" value="Zn peptidases"/>
    <property type="match status" value="1"/>
</dbReference>
<feature type="domain" description="Peptidase M20 dimerisation" evidence="2">
    <location>
        <begin position="374"/>
        <end position="470"/>
    </location>
</feature>
<keyword evidence="4" id="KW-0378">Hydrolase</keyword>
<dbReference type="InterPro" id="IPR011650">
    <property type="entry name" value="Peptidase_M20_dimer"/>
</dbReference>
<evidence type="ECO:0000313" key="4">
    <source>
        <dbReference type="EMBL" id="EFC99923.1"/>
    </source>
</evidence>
<proteinExistence type="predicted"/>
<name>D3AE44_9FIRM</name>
<dbReference type="Proteomes" id="UP000004968">
    <property type="component" value="Unassembled WGS sequence"/>
</dbReference>
<gene>
    <name evidence="4" type="ORF">CLOSTHATH_01873</name>
</gene>
<dbReference type="Pfam" id="PF13023">
    <property type="entry name" value="HD_3"/>
    <property type="match status" value="1"/>
</dbReference>
<dbReference type="InterPro" id="IPR017439">
    <property type="entry name" value="Amidohydrolase"/>
</dbReference>
<dbReference type="RefSeq" id="WP_006772403.1">
    <property type="nucleotide sequence ID" value="NZ_GG667629.1"/>
</dbReference>
<accession>D3AE44</accession>
<dbReference type="HOGENOM" id="CLU_034723_0_0_9"/>
<dbReference type="EMBL" id="ACIO01000141">
    <property type="protein sequence ID" value="EFC99923.1"/>
    <property type="molecule type" value="Genomic_DNA"/>
</dbReference>
<sequence>MTEMEAAMEPGKLIEFLGILEKLKCNTRHNWTTSGRRESVAEHSWRLAVMAFLLKDEFPELDMDRVVDMCLIHDWGEAVTGDIPAFIKGSTDEKTESAVLRTMTGSLPEDLARRLNGLFDEMEALQTKEAKLTKALDKIETLIQHNEAGADTWLPLEYELNLTYGNEISNMSEYTRRLRDLVRQESERIISEKPLKDQGCGSTGSHSALDDETFKKIKELRKELHEIPELSGQERKTMEVLKMFLRKHTSLSVNDRGSWFYAIHQEDGAGETVVFRADMDAIKGAGNIPYHGCGHDGHSAILAGLCLLTEGRVFQKNLCFLFQPAEETGEGGKICCNLLEELGADRVYGFHNLPGYPLGTAVMRRETFSCASRGLIIRLTGKPCHAAYPEQGINPAYLISGIIASLPDFLKPEEYQGMVLASIIEVKVGDESFGVSAGDGTLALTIRAEHLEDLDKLEGRIRDEAESKAQAEHMACCITRRDEFPDTVNTAEIADKSRMLFEKEGIPCLEAAAPFRWSEDFGWYLKKSQGMYFGMGAGEDCPDLHTPDYEFPDELIRNAVRCLYLLAEI</sequence>
<dbReference type="PANTHER" id="PTHR11014:SF169">
    <property type="entry name" value="CLAN MH, FAMILY M20, PEPTIDASE T-LIKE METALLOPEPTIDASE"/>
    <property type="match status" value="1"/>
</dbReference>
<dbReference type="AlphaFoldDB" id="D3AE44"/>
<reference evidence="4 5" key="1">
    <citation type="submission" date="2010-01" db="EMBL/GenBank/DDBJ databases">
        <authorList>
            <person name="Weinstock G."/>
            <person name="Sodergren E."/>
            <person name="Clifton S."/>
            <person name="Fulton L."/>
            <person name="Fulton B."/>
            <person name="Courtney L."/>
            <person name="Fronick C."/>
            <person name="Harrison M."/>
            <person name="Strong C."/>
            <person name="Farmer C."/>
            <person name="Delahaunty K."/>
            <person name="Markovic C."/>
            <person name="Hall O."/>
            <person name="Minx P."/>
            <person name="Tomlinson C."/>
            <person name="Mitreva M."/>
            <person name="Nelson J."/>
            <person name="Hou S."/>
            <person name="Wollam A."/>
            <person name="Pepin K.H."/>
            <person name="Johnson M."/>
            <person name="Bhonagiri V."/>
            <person name="Nash W.E."/>
            <person name="Warren W."/>
            <person name="Chinwalla A."/>
            <person name="Mardis E.R."/>
            <person name="Wilson R.K."/>
        </authorList>
    </citation>
    <scope>NUCLEOTIDE SEQUENCE [LARGE SCALE GENOMIC DNA]</scope>
    <source>
        <strain evidence="4 5">DSM 13479</strain>
    </source>
</reference>
<keyword evidence="1" id="KW-0175">Coiled coil</keyword>
<protein>
    <submittedName>
        <fullName evidence="4">Amidohydrolase</fullName>
    </submittedName>
</protein>
<dbReference type="GeneID" id="93147391"/>
<dbReference type="Pfam" id="PF07687">
    <property type="entry name" value="M20_dimer"/>
    <property type="match status" value="1"/>
</dbReference>
<dbReference type="SUPFAM" id="SSF109604">
    <property type="entry name" value="HD-domain/PDEase-like"/>
    <property type="match status" value="1"/>
</dbReference>
<dbReference type="GO" id="GO:0016787">
    <property type="term" value="F:hydrolase activity"/>
    <property type="evidence" value="ECO:0007669"/>
    <property type="project" value="UniProtKB-KW"/>
</dbReference>
<dbReference type="Gene3D" id="3.30.70.360">
    <property type="match status" value="1"/>
</dbReference>
<feature type="coiled-coil region" evidence="1">
    <location>
        <begin position="447"/>
        <end position="474"/>
    </location>
</feature>
<dbReference type="PANTHER" id="PTHR11014">
    <property type="entry name" value="PEPTIDASE M20 FAMILY MEMBER"/>
    <property type="match status" value="1"/>
</dbReference>
<dbReference type="InterPro" id="IPR036264">
    <property type="entry name" value="Bact_exopeptidase_dim_dom"/>
</dbReference>
<dbReference type="SUPFAM" id="SSF53187">
    <property type="entry name" value="Zn-dependent exopeptidases"/>
    <property type="match status" value="1"/>
</dbReference>
<dbReference type="InterPro" id="IPR006674">
    <property type="entry name" value="HD_domain"/>
</dbReference>
<dbReference type="Pfam" id="PF01546">
    <property type="entry name" value="Peptidase_M20"/>
    <property type="match status" value="1"/>
</dbReference>
<dbReference type="InterPro" id="IPR002933">
    <property type="entry name" value="Peptidase_M20"/>
</dbReference>
<organism evidence="4 5">
    <name type="scientific">Hungatella hathewayi DSM 13479</name>
    <dbReference type="NCBI Taxonomy" id="566550"/>
    <lineage>
        <taxon>Bacteria</taxon>
        <taxon>Bacillati</taxon>
        <taxon>Bacillota</taxon>
        <taxon>Clostridia</taxon>
        <taxon>Lachnospirales</taxon>
        <taxon>Lachnospiraceae</taxon>
        <taxon>Hungatella</taxon>
    </lineage>
</organism>
<evidence type="ECO:0000259" key="3">
    <source>
        <dbReference type="Pfam" id="PF13023"/>
    </source>
</evidence>
<dbReference type="SUPFAM" id="SSF55031">
    <property type="entry name" value="Bacterial exopeptidase dimerisation domain"/>
    <property type="match status" value="1"/>
</dbReference>
<evidence type="ECO:0000313" key="5">
    <source>
        <dbReference type="Proteomes" id="UP000004968"/>
    </source>
</evidence>
<comment type="caution">
    <text evidence="4">The sequence shown here is derived from an EMBL/GenBank/DDBJ whole genome shotgun (WGS) entry which is preliminary data.</text>
</comment>
<dbReference type="Gene3D" id="1.10.3210.10">
    <property type="entry name" value="Hypothetical protein af1432"/>
    <property type="match status" value="1"/>
</dbReference>